<feature type="domain" description="Formyl transferase N-terminal" evidence="1">
    <location>
        <begin position="34"/>
        <end position="132"/>
    </location>
</feature>
<dbReference type="SUPFAM" id="SSF52096">
    <property type="entry name" value="ClpP/crotonase"/>
    <property type="match status" value="1"/>
</dbReference>
<dbReference type="Gene3D" id="3.90.226.10">
    <property type="entry name" value="2-enoyl-CoA Hydratase, Chain A, domain 1"/>
    <property type="match status" value="1"/>
</dbReference>
<dbReference type="CDD" id="cd06558">
    <property type="entry name" value="crotonase-like"/>
    <property type="match status" value="1"/>
</dbReference>
<proteinExistence type="predicted"/>
<evidence type="ECO:0000313" key="3">
    <source>
        <dbReference type="EMBL" id="PUE65202.1"/>
    </source>
</evidence>
<comment type="caution">
    <text evidence="3">The sequence shown here is derived from an EMBL/GenBank/DDBJ whole genome shotgun (WGS) entry which is preliminary data.</text>
</comment>
<feature type="domain" description="Formyl transferase C-terminal" evidence="2">
    <location>
        <begin position="169"/>
        <end position="260"/>
    </location>
</feature>
<evidence type="ECO:0000259" key="2">
    <source>
        <dbReference type="Pfam" id="PF02911"/>
    </source>
</evidence>
<evidence type="ECO:0000259" key="1">
    <source>
        <dbReference type="Pfam" id="PF00551"/>
    </source>
</evidence>
<dbReference type="InterPro" id="IPR029045">
    <property type="entry name" value="ClpP/crotonase-like_dom_sf"/>
</dbReference>
<protein>
    <submittedName>
        <fullName evidence="3">Hydrogenase</fullName>
    </submittedName>
</protein>
<dbReference type="InterPro" id="IPR002376">
    <property type="entry name" value="Formyl_transf_N"/>
</dbReference>
<name>A0A363D1N6_9BACT</name>
<dbReference type="PANTHER" id="PTHR43388">
    <property type="entry name" value="HYDROGENASE MATURATION FACTOR HOXX"/>
    <property type="match status" value="1"/>
</dbReference>
<dbReference type="OrthoDB" id="580992at2"/>
<sequence>MKILLIISSFNSLSQSVYCKLQELEHKVFIKFAISKELMIEAVQEINPDIVFCPFLKQFIPNEIFENYPTFVLHPGIIGDRGHNSLDNAINDQVKQWGVVILKANEILDGGDIYAQSNFIMREESSKASIYRNEVTQSTLKALEQFLQNYQNEDFIPTKQILNPIHKNLSQENRKINWQKDNTKQILKKINMSDSTPGVKDEILGVECYLFSAFIEDTLRGETKEILAKRDGAICIGTIDGAIWISQIQELGSFKLPATYVLKDKIKGIEEKRIPLVIEDERKSFYELRVQRKDEIAYLYFNFHNGAMTSTQCIKLKYAIEYLKEECKVLVLMGADDFFSNGIHLNILEDSKKQGEDGWSNINAMNEAVKAVLLCDEIITVASFNKNSGAGGVFLGLACDYAISSENTIFNPHYKTLGLSGSEYHTFILPKRVGQTKSKELLENCLPINANYAKKINMIDEVYSFEDYQEKLEIFCENLLKNEDTFEEFIDRKKDFLEQELPLMEECKEKELQIMYDEFWEKSSSFHTLRYDFVHKIKPKNTPKRLKDINA</sequence>
<dbReference type="InterPro" id="IPR001753">
    <property type="entry name" value="Enoyl-CoA_hydra/iso"/>
</dbReference>
<keyword evidence="4" id="KW-1185">Reference proteome</keyword>
<gene>
    <name evidence="3" type="ORF">B0174_05225</name>
</gene>
<dbReference type="EMBL" id="MUXE01000005">
    <property type="protein sequence ID" value="PUE65202.1"/>
    <property type="molecule type" value="Genomic_DNA"/>
</dbReference>
<dbReference type="AlphaFoldDB" id="A0A363D1N6"/>
<dbReference type="InterPro" id="IPR047180">
    <property type="entry name" value="HoxX-like"/>
</dbReference>
<dbReference type="Pfam" id="PF00551">
    <property type="entry name" value="Formyl_trans_N"/>
    <property type="match status" value="1"/>
</dbReference>
<dbReference type="InterPro" id="IPR011034">
    <property type="entry name" value="Formyl_transferase-like_C_sf"/>
</dbReference>
<dbReference type="Proteomes" id="UP000251135">
    <property type="component" value="Unassembled WGS sequence"/>
</dbReference>
<dbReference type="InterPro" id="IPR036477">
    <property type="entry name" value="Formyl_transf_N_sf"/>
</dbReference>
<dbReference type="SUPFAM" id="SSF50486">
    <property type="entry name" value="FMT C-terminal domain-like"/>
    <property type="match status" value="1"/>
</dbReference>
<reference evidence="3 4" key="1">
    <citation type="submission" date="2017-02" db="EMBL/GenBank/DDBJ databases">
        <title>Arcobacter caeni sp. nov, a new Arcobacter species isolated from reclaimed water.</title>
        <authorList>
            <person name="Figueras M.J."/>
            <person name="Perez-Cataluna A."/>
            <person name="Salas-Masso N."/>
        </authorList>
    </citation>
    <scope>NUCLEOTIDE SEQUENCE [LARGE SCALE GENOMIC DNA]</scope>
    <source>
        <strain evidence="3 4">RW17-10</strain>
    </source>
</reference>
<dbReference type="GO" id="GO:0003824">
    <property type="term" value="F:catalytic activity"/>
    <property type="evidence" value="ECO:0007669"/>
    <property type="project" value="InterPro"/>
</dbReference>
<dbReference type="CDD" id="cd08701">
    <property type="entry name" value="FMT_C_HypX"/>
    <property type="match status" value="1"/>
</dbReference>
<dbReference type="Pfam" id="PF02911">
    <property type="entry name" value="Formyl_trans_C"/>
    <property type="match status" value="1"/>
</dbReference>
<dbReference type="PANTHER" id="PTHR43388:SF1">
    <property type="entry name" value="HYDROGENASE MATURATION FACTOR HOXX"/>
    <property type="match status" value="1"/>
</dbReference>
<dbReference type="InterPro" id="IPR005793">
    <property type="entry name" value="Formyl_trans_C"/>
</dbReference>
<evidence type="ECO:0000313" key="4">
    <source>
        <dbReference type="Proteomes" id="UP000251135"/>
    </source>
</evidence>
<dbReference type="RefSeq" id="WP_108558604.1">
    <property type="nucleotide sequence ID" value="NZ_MUXE01000005.1"/>
</dbReference>
<dbReference type="CDD" id="cd08650">
    <property type="entry name" value="FMT_core_HypX_N"/>
    <property type="match status" value="1"/>
</dbReference>
<organism evidence="3 4">
    <name type="scientific">Arcobacter caeni</name>
    <dbReference type="NCBI Taxonomy" id="1912877"/>
    <lineage>
        <taxon>Bacteria</taxon>
        <taxon>Pseudomonadati</taxon>
        <taxon>Campylobacterota</taxon>
        <taxon>Epsilonproteobacteria</taxon>
        <taxon>Campylobacterales</taxon>
        <taxon>Arcobacteraceae</taxon>
        <taxon>Arcobacter</taxon>
    </lineage>
</organism>
<dbReference type="Gene3D" id="3.40.50.12230">
    <property type="match status" value="1"/>
</dbReference>
<dbReference type="Pfam" id="PF00378">
    <property type="entry name" value="ECH_1"/>
    <property type="match status" value="1"/>
</dbReference>
<accession>A0A363D1N6</accession>
<dbReference type="SUPFAM" id="SSF53328">
    <property type="entry name" value="Formyltransferase"/>
    <property type="match status" value="1"/>
</dbReference>